<dbReference type="Proteomes" id="UP000011625">
    <property type="component" value="Unassembled WGS sequence"/>
</dbReference>
<organism evidence="1 2">
    <name type="scientific">Halococcus salifodinae DSM 8989</name>
    <dbReference type="NCBI Taxonomy" id="1227456"/>
    <lineage>
        <taxon>Archaea</taxon>
        <taxon>Methanobacteriati</taxon>
        <taxon>Methanobacteriota</taxon>
        <taxon>Stenosarchaea group</taxon>
        <taxon>Halobacteria</taxon>
        <taxon>Halobacteriales</taxon>
        <taxon>Halococcaceae</taxon>
        <taxon>Halococcus</taxon>
    </lineage>
</organism>
<accession>M0MUJ9</accession>
<protein>
    <submittedName>
        <fullName evidence="1">Uncharacterized protein</fullName>
    </submittedName>
</protein>
<evidence type="ECO:0000313" key="2">
    <source>
        <dbReference type="Proteomes" id="UP000011625"/>
    </source>
</evidence>
<dbReference type="PATRIC" id="fig|1227456.3.peg.3450"/>
<keyword evidence="2" id="KW-1185">Reference proteome</keyword>
<evidence type="ECO:0000313" key="1">
    <source>
        <dbReference type="EMBL" id="EMA49412.1"/>
    </source>
</evidence>
<proteinExistence type="predicted"/>
<dbReference type="InterPro" id="IPR058320">
    <property type="entry name" value="DUF8007"/>
</dbReference>
<dbReference type="OrthoDB" id="165777at2157"/>
<dbReference type="AlphaFoldDB" id="M0MUJ9"/>
<dbReference type="EMBL" id="AOME01000077">
    <property type="protein sequence ID" value="EMA49412.1"/>
    <property type="molecule type" value="Genomic_DNA"/>
</dbReference>
<dbReference type="Pfam" id="PF26029">
    <property type="entry name" value="DUF8007"/>
    <property type="match status" value="1"/>
</dbReference>
<dbReference type="RefSeq" id="WP_005045412.1">
    <property type="nucleotide sequence ID" value="NZ_AOME01000077.1"/>
</dbReference>
<sequence>MGGTDREACGRCAMSSVTGVAADGQSDEDREAADPFAGARIELSEDELRSVSPSAWLGGAKRRIDAVATRLTYGK</sequence>
<comment type="caution">
    <text evidence="1">The sequence shown here is derived from an EMBL/GenBank/DDBJ whole genome shotgun (WGS) entry which is preliminary data.</text>
</comment>
<reference evidence="1 2" key="1">
    <citation type="journal article" date="2014" name="PLoS Genet.">
        <title>Phylogenetically driven sequencing of extremely halophilic archaea reveals strategies for static and dynamic osmo-response.</title>
        <authorList>
            <person name="Becker E.A."/>
            <person name="Seitzer P.M."/>
            <person name="Tritt A."/>
            <person name="Larsen D."/>
            <person name="Krusor M."/>
            <person name="Yao A.I."/>
            <person name="Wu D."/>
            <person name="Madern D."/>
            <person name="Eisen J.A."/>
            <person name="Darling A.E."/>
            <person name="Facciotti M.T."/>
        </authorList>
    </citation>
    <scope>NUCLEOTIDE SEQUENCE [LARGE SCALE GENOMIC DNA]</scope>
    <source>
        <strain evidence="1 2">DSM 8989</strain>
    </source>
</reference>
<dbReference type="STRING" id="1227456.C450_16977"/>
<gene>
    <name evidence="1" type="ORF">C450_16977</name>
</gene>
<name>M0MUJ9_9EURY</name>